<dbReference type="Proteomes" id="UP000824540">
    <property type="component" value="Unassembled WGS sequence"/>
</dbReference>
<comment type="caution">
    <text evidence="1">The sequence shown here is derived from an EMBL/GenBank/DDBJ whole genome shotgun (WGS) entry which is preliminary data.</text>
</comment>
<keyword evidence="2" id="KW-1185">Reference proteome</keyword>
<sequence>MTSVFGASPVVISLTRAPPRPSDMTSSRTHSASNWDYQLRHVMSGMCHPHPHKKALQQEH</sequence>
<evidence type="ECO:0000313" key="2">
    <source>
        <dbReference type="Proteomes" id="UP000824540"/>
    </source>
</evidence>
<name>A0A8T2PC56_9TELE</name>
<organism evidence="1 2">
    <name type="scientific">Albula glossodonta</name>
    <name type="common">roundjaw bonefish</name>
    <dbReference type="NCBI Taxonomy" id="121402"/>
    <lineage>
        <taxon>Eukaryota</taxon>
        <taxon>Metazoa</taxon>
        <taxon>Chordata</taxon>
        <taxon>Craniata</taxon>
        <taxon>Vertebrata</taxon>
        <taxon>Euteleostomi</taxon>
        <taxon>Actinopterygii</taxon>
        <taxon>Neopterygii</taxon>
        <taxon>Teleostei</taxon>
        <taxon>Albuliformes</taxon>
        <taxon>Albulidae</taxon>
        <taxon>Albula</taxon>
    </lineage>
</organism>
<dbReference type="AlphaFoldDB" id="A0A8T2PC56"/>
<protein>
    <submittedName>
        <fullName evidence="1">Uncharacterized protein</fullName>
    </submittedName>
</protein>
<reference evidence="1" key="1">
    <citation type="thesis" date="2021" institute="BYU ScholarsArchive" country="Provo, UT, USA">
        <title>Applications of and Algorithms for Genome Assembly and Genomic Analyses with an Emphasis on Marine Teleosts.</title>
        <authorList>
            <person name="Pickett B.D."/>
        </authorList>
    </citation>
    <scope>NUCLEOTIDE SEQUENCE</scope>
    <source>
        <strain evidence="1">HI-2016</strain>
    </source>
</reference>
<gene>
    <name evidence="1" type="ORF">JZ751_026162</name>
</gene>
<dbReference type="EMBL" id="JAFBMS010000008">
    <property type="protein sequence ID" value="KAG9349809.1"/>
    <property type="molecule type" value="Genomic_DNA"/>
</dbReference>
<proteinExistence type="predicted"/>
<accession>A0A8T2PC56</accession>
<evidence type="ECO:0000313" key="1">
    <source>
        <dbReference type="EMBL" id="KAG9349809.1"/>
    </source>
</evidence>